<evidence type="ECO:0000256" key="3">
    <source>
        <dbReference type="ARBA" id="ARBA00023082"/>
    </source>
</evidence>
<comment type="similarity">
    <text evidence="1">Belongs to the sigma-70 factor family. ECF subfamily.</text>
</comment>
<dbReference type="SUPFAM" id="SSF88946">
    <property type="entry name" value="Sigma2 domain of RNA polymerase sigma factors"/>
    <property type="match status" value="1"/>
</dbReference>
<evidence type="ECO:0000256" key="2">
    <source>
        <dbReference type="ARBA" id="ARBA00023015"/>
    </source>
</evidence>
<dbReference type="RefSeq" id="WP_193929282.1">
    <property type="nucleotide sequence ID" value="NZ_JADEYC010000026.1"/>
</dbReference>
<keyword evidence="2" id="KW-0805">Transcription regulation</keyword>
<dbReference type="GO" id="GO:0003677">
    <property type="term" value="F:DNA binding"/>
    <property type="evidence" value="ECO:0007669"/>
    <property type="project" value="UniProtKB-KW"/>
</dbReference>
<name>A0A929BBR1_9PSEU</name>
<dbReference type="GO" id="GO:0006352">
    <property type="term" value="P:DNA-templated transcription initiation"/>
    <property type="evidence" value="ECO:0007669"/>
    <property type="project" value="InterPro"/>
</dbReference>
<organism evidence="8 9">
    <name type="scientific">Saccharopolyspora montiporae</name>
    <dbReference type="NCBI Taxonomy" id="2781240"/>
    <lineage>
        <taxon>Bacteria</taxon>
        <taxon>Bacillati</taxon>
        <taxon>Actinomycetota</taxon>
        <taxon>Actinomycetes</taxon>
        <taxon>Pseudonocardiales</taxon>
        <taxon>Pseudonocardiaceae</taxon>
        <taxon>Saccharopolyspora</taxon>
    </lineage>
</organism>
<evidence type="ECO:0000256" key="4">
    <source>
        <dbReference type="ARBA" id="ARBA00023125"/>
    </source>
</evidence>
<dbReference type="PANTHER" id="PTHR43133">
    <property type="entry name" value="RNA POLYMERASE ECF-TYPE SIGMA FACTO"/>
    <property type="match status" value="1"/>
</dbReference>
<dbReference type="InterPro" id="IPR014284">
    <property type="entry name" value="RNA_pol_sigma-70_dom"/>
</dbReference>
<sequence>MPGADEELAERVHGGSDAAFALLYDRHVHAARRLAATLAVPPTDPEDLVSEAFSRLLGALRRRRVLHFRAYLNTTMRNLAADTCRQQDRYRLVADMTAVPHPSMVVPFTDPVVRRIDRAEVGDAFGALPKRWQAVLWWLEVEGVSTGAVAETTGMSAAGVSALAYRARNGLRAAYARCERRPAVHPGRDRPRSRRPADAQAMTTCRR</sequence>
<keyword evidence="3" id="KW-0731">Sigma factor</keyword>
<dbReference type="SUPFAM" id="SSF88659">
    <property type="entry name" value="Sigma3 and sigma4 domains of RNA polymerase sigma factors"/>
    <property type="match status" value="1"/>
</dbReference>
<evidence type="ECO:0000256" key="1">
    <source>
        <dbReference type="ARBA" id="ARBA00010641"/>
    </source>
</evidence>
<keyword evidence="9" id="KW-1185">Reference proteome</keyword>
<dbReference type="EMBL" id="JADEYC010000026">
    <property type="protein sequence ID" value="MBE9375840.1"/>
    <property type="molecule type" value="Genomic_DNA"/>
</dbReference>
<evidence type="ECO:0000313" key="8">
    <source>
        <dbReference type="EMBL" id="MBE9375840.1"/>
    </source>
</evidence>
<evidence type="ECO:0000313" key="9">
    <source>
        <dbReference type="Proteomes" id="UP000598360"/>
    </source>
</evidence>
<dbReference type="Gene3D" id="1.10.1740.10">
    <property type="match status" value="1"/>
</dbReference>
<dbReference type="GO" id="GO:0016987">
    <property type="term" value="F:sigma factor activity"/>
    <property type="evidence" value="ECO:0007669"/>
    <property type="project" value="UniProtKB-KW"/>
</dbReference>
<accession>A0A929BBR1</accession>
<dbReference type="InterPro" id="IPR039425">
    <property type="entry name" value="RNA_pol_sigma-70-like"/>
</dbReference>
<dbReference type="InterPro" id="IPR036388">
    <property type="entry name" value="WH-like_DNA-bd_sf"/>
</dbReference>
<keyword evidence="5" id="KW-0804">Transcription</keyword>
<dbReference type="Gene3D" id="1.10.10.10">
    <property type="entry name" value="Winged helix-like DNA-binding domain superfamily/Winged helix DNA-binding domain"/>
    <property type="match status" value="1"/>
</dbReference>
<dbReference type="Pfam" id="PF04542">
    <property type="entry name" value="Sigma70_r2"/>
    <property type="match status" value="1"/>
</dbReference>
<dbReference type="PANTHER" id="PTHR43133:SF8">
    <property type="entry name" value="RNA POLYMERASE SIGMA FACTOR HI_1459-RELATED"/>
    <property type="match status" value="1"/>
</dbReference>
<dbReference type="NCBIfam" id="TIGR02937">
    <property type="entry name" value="sigma70-ECF"/>
    <property type="match status" value="1"/>
</dbReference>
<feature type="region of interest" description="Disordered" evidence="6">
    <location>
        <begin position="182"/>
        <end position="207"/>
    </location>
</feature>
<dbReference type="AlphaFoldDB" id="A0A929BBR1"/>
<comment type="caution">
    <text evidence="8">The sequence shown here is derived from an EMBL/GenBank/DDBJ whole genome shotgun (WGS) entry which is preliminary data.</text>
</comment>
<proteinExistence type="inferred from homology"/>
<gene>
    <name evidence="8" type="ORF">IQ251_15420</name>
</gene>
<keyword evidence="4" id="KW-0238">DNA-binding</keyword>
<feature type="domain" description="RNA polymerase sigma-70 region 2" evidence="7">
    <location>
        <begin position="23"/>
        <end position="89"/>
    </location>
</feature>
<evidence type="ECO:0000256" key="6">
    <source>
        <dbReference type="SAM" id="MobiDB-lite"/>
    </source>
</evidence>
<evidence type="ECO:0000259" key="7">
    <source>
        <dbReference type="Pfam" id="PF04542"/>
    </source>
</evidence>
<reference evidence="8" key="1">
    <citation type="submission" date="2020-10" db="EMBL/GenBank/DDBJ databases">
        <title>Diversity and distribution of actinomycetes associated with coral in the coast of Hainan.</title>
        <authorList>
            <person name="Li F."/>
        </authorList>
    </citation>
    <scope>NUCLEOTIDE SEQUENCE</scope>
    <source>
        <strain evidence="8">HNM0983</strain>
    </source>
</reference>
<dbReference type="InterPro" id="IPR007627">
    <property type="entry name" value="RNA_pol_sigma70_r2"/>
</dbReference>
<evidence type="ECO:0000256" key="5">
    <source>
        <dbReference type="ARBA" id="ARBA00023163"/>
    </source>
</evidence>
<dbReference type="InterPro" id="IPR013325">
    <property type="entry name" value="RNA_pol_sigma_r2"/>
</dbReference>
<protein>
    <submittedName>
        <fullName evidence="8">Sigma-70 family RNA polymerase sigma factor</fullName>
    </submittedName>
</protein>
<dbReference type="InterPro" id="IPR013324">
    <property type="entry name" value="RNA_pol_sigma_r3/r4-like"/>
</dbReference>
<dbReference type="Proteomes" id="UP000598360">
    <property type="component" value="Unassembled WGS sequence"/>
</dbReference>